<dbReference type="STRING" id="1515746.HR45_18820"/>
<evidence type="ECO:0000313" key="1">
    <source>
        <dbReference type="EMBL" id="KFZ36003.1"/>
    </source>
</evidence>
<dbReference type="EMBL" id="JPEO01000027">
    <property type="protein sequence ID" value="KFZ36003.1"/>
    <property type="molecule type" value="Genomic_DNA"/>
</dbReference>
<dbReference type="PANTHER" id="PTHR28055">
    <property type="entry name" value="ALTERED INHERITANCE OF MITOCHONDRIA PROTEIN 41, MITOCHONDRIAL"/>
    <property type="match status" value="1"/>
</dbReference>
<comment type="caution">
    <text evidence="1">The sequence shown here is derived from an EMBL/GenBank/DDBJ whole genome shotgun (WGS) entry which is preliminary data.</text>
</comment>
<dbReference type="AlphaFoldDB" id="A0A094LLI6"/>
<dbReference type="eggNOG" id="COG1610">
    <property type="taxonomic scope" value="Bacteria"/>
</dbReference>
<dbReference type="Gene3D" id="1.10.1510.10">
    <property type="entry name" value="Uncharacterised protein YqeY/AIM41 PF09424, N-terminal domain"/>
    <property type="match status" value="1"/>
</dbReference>
<dbReference type="PANTHER" id="PTHR28055:SF1">
    <property type="entry name" value="ALTERED INHERITANCE OF MITOCHONDRIA PROTEIN 41, MITOCHONDRIAL"/>
    <property type="match status" value="1"/>
</dbReference>
<dbReference type="Pfam" id="PF09424">
    <property type="entry name" value="YqeY"/>
    <property type="match status" value="1"/>
</dbReference>
<dbReference type="InterPro" id="IPR023168">
    <property type="entry name" value="GatB_Yqey_C_2"/>
</dbReference>
<dbReference type="GO" id="GO:0016884">
    <property type="term" value="F:carbon-nitrogen ligase activity, with glutamine as amido-N-donor"/>
    <property type="evidence" value="ECO:0007669"/>
    <property type="project" value="InterPro"/>
</dbReference>
<dbReference type="SUPFAM" id="SSF89095">
    <property type="entry name" value="GatB/YqeY motif"/>
    <property type="match status" value="1"/>
</dbReference>
<dbReference type="OrthoDB" id="9788127at2"/>
<organism evidence="1 2">
    <name type="scientific">Shewanella mangrovi</name>
    <dbReference type="NCBI Taxonomy" id="1515746"/>
    <lineage>
        <taxon>Bacteria</taxon>
        <taxon>Pseudomonadati</taxon>
        <taxon>Pseudomonadota</taxon>
        <taxon>Gammaproteobacteria</taxon>
        <taxon>Alteromonadales</taxon>
        <taxon>Shewanellaceae</taxon>
        <taxon>Shewanella</taxon>
    </lineage>
</organism>
<dbReference type="Proteomes" id="UP000029264">
    <property type="component" value="Unassembled WGS sequence"/>
</dbReference>
<name>A0A094LLI6_9GAMM</name>
<reference evidence="1 2" key="1">
    <citation type="submission" date="2014-06" db="EMBL/GenBank/DDBJ databases">
        <title>Shewanella sp. YQH10.</title>
        <authorList>
            <person name="Liu Y."/>
            <person name="Zeng R."/>
        </authorList>
    </citation>
    <scope>NUCLEOTIDE SEQUENCE [LARGE SCALE GENOMIC DNA]</scope>
    <source>
        <strain evidence="1 2">YQH10</strain>
    </source>
</reference>
<dbReference type="RefSeq" id="WP_037445735.1">
    <property type="nucleotide sequence ID" value="NZ_JPEO01000027.1"/>
</dbReference>
<dbReference type="GO" id="GO:0016740">
    <property type="term" value="F:transferase activity"/>
    <property type="evidence" value="ECO:0007669"/>
    <property type="project" value="UniProtKB-KW"/>
</dbReference>
<proteinExistence type="predicted"/>
<sequence>MTLTEQLKGQMKQAMIAKDKVRLGTIRMALAAVKQIEVDTRETLDDTQVLAVLTKMVKQRRDAIEQYTAAGRDELAQAEAAEVEVIESFLPKALTEAEIATLIDDAISATAASSMADMGKVMGALKPKVQGRADMGAVSAQIKAKLQ</sequence>
<keyword evidence="1" id="KW-0808">Transferase</keyword>
<keyword evidence="2" id="KW-1185">Reference proteome</keyword>
<accession>A0A094LLI6</accession>
<dbReference type="InterPro" id="IPR019004">
    <property type="entry name" value="YqeY/Aim41"/>
</dbReference>
<dbReference type="Gene3D" id="1.10.10.410">
    <property type="match status" value="1"/>
</dbReference>
<gene>
    <name evidence="1" type="ORF">HR45_18820</name>
</gene>
<protein>
    <submittedName>
        <fullName evidence="1">Glutamyl-tRNA amidotransferase</fullName>
    </submittedName>
</protein>
<dbReference type="InterPro" id="IPR042184">
    <property type="entry name" value="YqeY/Aim41_N"/>
</dbReference>
<evidence type="ECO:0000313" key="2">
    <source>
        <dbReference type="Proteomes" id="UP000029264"/>
    </source>
</evidence>
<dbReference type="InterPro" id="IPR003789">
    <property type="entry name" value="Asn/Gln_tRNA_amidoTrase-B-like"/>
</dbReference>